<comment type="caution">
    <text evidence="2">The sequence shown here is derived from an EMBL/GenBank/DDBJ whole genome shotgun (WGS) entry which is preliminary data.</text>
</comment>
<gene>
    <name evidence="2" type="ORF">ABGN05_27060</name>
</gene>
<protein>
    <recommendedName>
        <fullName evidence="4">Carboxypeptidase regulatory-like domain-containing protein</fullName>
    </recommendedName>
</protein>
<feature type="chain" id="PRO_5045139563" description="Carboxypeptidase regulatory-like domain-containing protein" evidence="1">
    <location>
        <begin position="28"/>
        <end position="330"/>
    </location>
</feature>
<evidence type="ECO:0008006" key="4">
    <source>
        <dbReference type="Google" id="ProtNLM"/>
    </source>
</evidence>
<feature type="signal peptide" evidence="1">
    <location>
        <begin position="1"/>
        <end position="27"/>
    </location>
</feature>
<organism evidence="2 3">
    <name type="scientific">Aquibium pacificus</name>
    <dbReference type="NCBI Taxonomy" id="3153579"/>
    <lineage>
        <taxon>Bacteria</taxon>
        <taxon>Pseudomonadati</taxon>
        <taxon>Pseudomonadota</taxon>
        <taxon>Alphaproteobacteria</taxon>
        <taxon>Hyphomicrobiales</taxon>
        <taxon>Phyllobacteriaceae</taxon>
        <taxon>Aquibium</taxon>
    </lineage>
</organism>
<sequence>MSERKYSLFIRRAIFALLVFAPFHAAAQDKVDTDLKLTLPGISGYAPATGDRGDRPLALGNLKQVTLSAQLTAESPELTQGVIWRVFRPEPGDDGKLPLVADEQGGTRVIALEPGSYLVHAAFGRAGATKRITVGNDEQRENFILEAGGLKLDAVLANGMPIPPSKLKFSIYEAAEGSDGDRALIVPNVSPNSIVRLNAGVYHVVSTYGVVNAVIRSDIRVEAGKLTEATVEHKAAQLTLKLVRASGGEAIADTSWSVLTESGDVVRESVGPFASMVLAEGNYAVVAKNRDRIYQKDFEVKAGQNRDVEVITSEDAADIRSDGSERAAVE</sequence>
<dbReference type="EMBL" id="JBDPGJ010000008">
    <property type="protein sequence ID" value="MEX0409307.1"/>
    <property type="molecule type" value="Genomic_DNA"/>
</dbReference>
<reference evidence="2 3" key="1">
    <citation type="submission" date="2024-05" db="EMBL/GenBank/DDBJ databases">
        <authorList>
            <person name="Jiang F."/>
        </authorList>
    </citation>
    <scope>NUCLEOTIDE SEQUENCE [LARGE SCALE GENOMIC DNA]</scope>
    <source>
        <strain evidence="2 3">LZ166</strain>
    </source>
</reference>
<evidence type="ECO:0000256" key="1">
    <source>
        <dbReference type="SAM" id="SignalP"/>
    </source>
</evidence>
<accession>A0ABV3SR86</accession>
<keyword evidence="3" id="KW-1185">Reference proteome</keyword>
<name>A0ABV3SR86_9HYPH</name>
<evidence type="ECO:0000313" key="2">
    <source>
        <dbReference type="EMBL" id="MEX0409307.1"/>
    </source>
</evidence>
<dbReference type="RefSeq" id="WP_367957159.1">
    <property type="nucleotide sequence ID" value="NZ_JBDPGJ010000008.1"/>
</dbReference>
<proteinExistence type="predicted"/>
<evidence type="ECO:0000313" key="3">
    <source>
        <dbReference type="Proteomes" id="UP001556692"/>
    </source>
</evidence>
<dbReference type="Proteomes" id="UP001556692">
    <property type="component" value="Unassembled WGS sequence"/>
</dbReference>
<keyword evidence="1" id="KW-0732">Signal</keyword>